<dbReference type="EMBL" id="PGOL01000891">
    <property type="protein sequence ID" value="PKI63345.1"/>
    <property type="molecule type" value="Genomic_DNA"/>
</dbReference>
<evidence type="ECO:0000256" key="1">
    <source>
        <dbReference type="SAM" id="MobiDB-lite"/>
    </source>
</evidence>
<accession>A0A2I0K471</accession>
<evidence type="ECO:0000313" key="3">
    <source>
        <dbReference type="Proteomes" id="UP000233551"/>
    </source>
</evidence>
<dbReference type="AlphaFoldDB" id="A0A2I0K471"/>
<feature type="region of interest" description="Disordered" evidence="1">
    <location>
        <begin position="1"/>
        <end position="27"/>
    </location>
</feature>
<organism evidence="2 3">
    <name type="scientific">Punica granatum</name>
    <name type="common">Pomegranate</name>
    <dbReference type="NCBI Taxonomy" id="22663"/>
    <lineage>
        <taxon>Eukaryota</taxon>
        <taxon>Viridiplantae</taxon>
        <taxon>Streptophyta</taxon>
        <taxon>Embryophyta</taxon>
        <taxon>Tracheophyta</taxon>
        <taxon>Spermatophyta</taxon>
        <taxon>Magnoliopsida</taxon>
        <taxon>eudicotyledons</taxon>
        <taxon>Gunneridae</taxon>
        <taxon>Pentapetalae</taxon>
        <taxon>rosids</taxon>
        <taxon>malvids</taxon>
        <taxon>Myrtales</taxon>
        <taxon>Lythraceae</taxon>
        <taxon>Punica</taxon>
    </lineage>
</organism>
<feature type="region of interest" description="Disordered" evidence="1">
    <location>
        <begin position="92"/>
        <end position="114"/>
    </location>
</feature>
<gene>
    <name evidence="2" type="ORF">CRG98_016233</name>
</gene>
<keyword evidence="3" id="KW-1185">Reference proteome</keyword>
<feature type="compositionally biased region" description="Basic and acidic residues" evidence="1">
    <location>
        <begin position="1"/>
        <end position="11"/>
    </location>
</feature>
<protein>
    <submittedName>
        <fullName evidence="2">Uncharacterized protein</fullName>
    </submittedName>
</protein>
<sequence length="114" mass="12207">MDRQPRYEHALIPHRKTLGTPSSSAGYRVNDITASETIQLTGGTSGLEPPQSLERSARNETGQFLSMDAPKATNSWAWHGKLTVGVRQGWSRIGSQADPGGESWRWSAGAGGGS</sequence>
<name>A0A2I0K471_PUNGR</name>
<comment type="caution">
    <text evidence="2">The sequence shown here is derived from an EMBL/GenBank/DDBJ whole genome shotgun (WGS) entry which is preliminary data.</text>
</comment>
<evidence type="ECO:0000313" key="2">
    <source>
        <dbReference type="EMBL" id="PKI63345.1"/>
    </source>
</evidence>
<reference evidence="2 3" key="1">
    <citation type="submission" date="2017-11" db="EMBL/GenBank/DDBJ databases">
        <title>De-novo sequencing of pomegranate (Punica granatum L.) genome.</title>
        <authorList>
            <person name="Akparov Z."/>
            <person name="Amiraslanov A."/>
            <person name="Hajiyeva S."/>
            <person name="Abbasov M."/>
            <person name="Kaur K."/>
            <person name="Hamwieh A."/>
            <person name="Solovyev V."/>
            <person name="Salamov A."/>
            <person name="Braich B."/>
            <person name="Kosarev P."/>
            <person name="Mahmoud A."/>
            <person name="Hajiyev E."/>
            <person name="Babayeva S."/>
            <person name="Izzatullayeva V."/>
            <person name="Mammadov A."/>
            <person name="Mammadov A."/>
            <person name="Sharifova S."/>
            <person name="Ojaghi J."/>
            <person name="Eynullazada K."/>
            <person name="Bayramov B."/>
            <person name="Abdulazimova A."/>
            <person name="Shahmuradov I."/>
        </authorList>
    </citation>
    <scope>NUCLEOTIDE SEQUENCE [LARGE SCALE GENOMIC DNA]</scope>
    <source>
        <strain evidence="3">cv. AG2017</strain>
        <tissue evidence="2">Leaf</tissue>
    </source>
</reference>
<dbReference type="Proteomes" id="UP000233551">
    <property type="component" value="Unassembled WGS sequence"/>
</dbReference>
<proteinExistence type="predicted"/>